<proteinExistence type="inferred from homology"/>
<evidence type="ECO:0000259" key="9">
    <source>
        <dbReference type="SMART" id="SM00864"/>
    </source>
</evidence>
<evidence type="ECO:0000313" key="11">
    <source>
        <dbReference type="Proteomes" id="UP000823749"/>
    </source>
</evidence>
<dbReference type="GO" id="GO:0000930">
    <property type="term" value="C:gamma-tubulin complex"/>
    <property type="evidence" value="ECO:0007669"/>
    <property type="project" value="InterPro"/>
</dbReference>
<evidence type="ECO:0000256" key="6">
    <source>
        <dbReference type="ARBA" id="ARBA00022741"/>
    </source>
</evidence>
<evidence type="ECO:0000256" key="2">
    <source>
        <dbReference type="ARBA" id="ARBA00004267"/>
    </source>
</evidence>
<evidence type="ECO:0000256" key="3">
    <source>
        <dbReference type="ARBA" id="ARBA00009636"/>
    </source>
</evidence>
<dbReference type="SUPFAM" id="SSF52490">
    <property type="entry name" value="Tubulin nucleotide-binding domain-like"/>
    <property type="match status" value="1"/>
</dbReference>
<sequence>MPREIITLQVGQCGNQIGMEFWKQLCLEHGINKDGILEDFATQGGDRKDVFFYQADDQHYVPRALLIDLEPRVINGIQNGEYRNLYNHENVFLSDHGGGAGNNWASGYHQGKGVEEDIMDMIDREADGSDSLEGFVLCHSIAGGTGSAEFYPSTAIVESTKMICFIFHSPLHVAN</sequence>
<dbReference type="InterPro" id="IPR036525">
    <property type="entry name" value="Tubulin/FtsZ_GTPase_sf"/>
</dbReference>
<name>A0AAV6JI76_9ERIC</name>
<feature type="domain" description="Tubulin/FtsZ GTPase" evidence="9">
    <location>
        <begin position="48"/>
        <end position="169"/>
    </location>
</feature>
<dbReference type="GO" id="GO:0031122">
    <property type="term" value="P:cytoplasmic microtubule organization"/>
    <property type="evidence" value="ECO:0007669"/>
    <property type="project" value="InterPro"/>
</dbReference>
<evidence type="ECO:0000313" key="10">
    <source>
        <dbReference type="EMBL" id="KAG5538264.1"/>
    </source>
</evidence>
<dbReference type="InterPro" id="IPR000217">
    <property type="entry name" value="Tubulin"/>
</dbReference>
<dbReference type="PRINTS" id="PR01164">
    <property type="entry name" value="GAMMATUBULIN"/>
</dbReference>
<dbReference type="GO" id="GO:0005874">
    <property type="term" value="C:microtubule"/>
    <property type="evidence" value="ECO:0007669"/>
    <property type="project" value="UniProtKB-KW"/>
</dbReference>
<evidence type="ECO:0000256" key="7">
    <source>
        <dbReference type="ARBA" id="ARBA00023134"/>
    </source>
</evidence>
<dbReference type="SMART" id="SM00864">
    <property type="entry name" value="Tubulin"/>
    <property type="match status" value="1"/>
</dbReference>
<dbReference type="InterPro" id="IPR002454">
    <property type="entry name" value="Gamma_tubulin"/>
</dbReference>
<gene>
    <name evidence="10" type="ORF">RHGRI_019001</name>
</gene>
<keyword evidence="7" id="KW-0342">GTP-binding</keyword>
<dbReference type="GO" id="GO:0005525">
    <property type="term" value="F:GTP binding"/>
    <property type="evidence" value="ECO:0007669"/>
    <property type="project" value="UniProtKB-KW"/>
</dbReference>
<organism evidence="10 11">
    <name type="scientific">Rhododendron griersonianum</name>
    <dbReference type="NCBI Taxonomy" id="479676"/>
    <lineage>
        <taxon>Eukaryota</taxon>
        <taxon>Viridiplantae</taxon>
        <taxon>Streptophyta</taxon>
        <taxon>Embryophyta</taxon>
        <taxon>Tracheophyta</taxon>
        <taxon>Spermatophyta</taxon>
        <taxon>Magnoliopsida</taxon>
        <taxon>eudicotyledons</taxon>
        <taxon>Gunneridae</taxon>
        <taxon>Pentapetalae</taxon>
        <taxon>asterids</taxon>
        <taxon>Ericales</taxon>
        <taxon>Ericaceae</taxon>
        <taxon>Ericoideae</taxon>
        <taxon>Rhodoreae</taxon>
        <taxon>Rhododendron</taxon>
    </lineage>
</organism>
<dbReference type="PRINTS" id="PR01161">
    <property type="entry name" value="TUBULIN"/>
</dbReference>
<evidence type="ECO:0000256" key="5">
    <source>
        <dbReference type="ARBA" id="ARBA00022701"/>
    </source>
</evidence>
<dbReference type="PANTHER" id="PTHR11588">
    <property type="entry name" value="TUBULIN"/>
    <property type="match status" value="1"/>
</dbReference>
<keyword evidence="11" id="KW-1185">Reference proteome</keyword>
<dbReference type="GO" id="GO:0007020">
    <property type="term" value="P:microtubule nucleation"/>
    <property type="evidence" value="ECO:0007669"/>
    <property type="project" value="InterPro"/>
</dbReference>
<evidence type="ECO:0000256" key="1">
    <source>
        <dbReference type="ARBA" id="ARBA00002783"/>
    </source>
</evidence>
<evidence type="ECO:0000256" key="8">
    <source>
        <dbReference type="ARBA" id="ARBA00023212"/>
    </source>
</evidence>
<accession>A0AAV6JI76</accession>
<keyword evidence="5" id="KW-0493">Microtubule</keyword>
<dbReference type="AlphaFoldDB" id="A0AAV6JI76"/>
<reference evidence="10" key="1">
    <citation type="submission" date="2020-08" db="EMBL/GenBank/DDBJ databases">
        <title>Plant Genome Project.</title>
        <authorList>
            <person name="Zhang R.-G."/>
        </authorList>
    </citation>
    <scope>NUCLEOTIDE SEQUENCE</scope>
    <source>
        <strain evidence="10">WSP0</strain>
        <tissue evidence="10">Leaf</tissue>
    </source>
</reference>
<evidence type="ECO:0000256" key="4">
    <source>
        <dbReference type="ARBA" id="ARBA00022490"/>
    </source>
</evidence>
<comment type="subcellular location">
    <subcellularLocation>
        <location evidence="2">Cytoplasm</location>
        <location evidence="2">Cytoskeleton</location>
        <location evidence="2">Microtubule organizing center</location>
    </subcellularLocation>
</comment>
<keyword evidence="4" id="KW-0963">Cytoplasm</keyword>
<dbReference type="Pfam" id="PF00091">
    <property type="entry name" value="Tubulin"/>
    <property type="match status" value="1"/>
</dbReference>
<dbReference type="Proteomes" id="UP000823749">
    <property type="component" value="Chromosome 7"/>
</dbReference>
<comment type="function">
    <text evidence="1">Tubulin is the major constituent of microtubules. The gamma chain is found at microtubule organizing centers (MTOC) such as the spindle poles, suggesting that it is involved in the minus-end nucleation of microtubule assembly.</text>
</comment>
<dbReference type="Gene3D" id="3.40.50.1440">
    <property type="entry name" value="Tubulin/FtsZ, GTPase domain"/>
    <property type="match status" value="1"/>
</dbReference>
<comment type="similarity">
    <text evidence="3">Belongs to the tubulin family.</text>
</comment>
<comment type="caution">
    <text evidence="10">The sequence shown here is derived from an EMBL/GenBank/DDBJ whole genome shotgun (WGS) entry which is preliminary data.</text>
</comment>
<dbReference type="EMBL" id="JACTNZ010000007">
    <property type="protein sequence ID" value="KAG5538264.1"/>
    <property type="molecule type" value="Genomic_DNA"/>
</dbReference>
<keyword evidence="6" id="KW-0547">Nucleotide-binding</keyword>
<protein>
    <recommendedName>
        <fullName evidence="9">Tubulin/FtsZ GTPase domain-containing protein</fullName>
    </recommendedName>
</protein>
<keyword evidence="8" id="KW-0206">Cytoskeleton</keyword>
<dbReference type="InterPro" id="IPR003008">
    <property type="entry name" value="Tubulin_FtsZ_GTPase"/>
</dbReference>